<keyword evidence="5" id="KW-1185">Reference proteome</keyword>
<gene>
    <name evidence="4" type="ORF">D1614_18105</name>
</gene>
<evidence type="ECO:0000259" key="3">
    <source>
        <dbReference type="Pfam" id="PF02525"/>
    </source>
</evidence>
<dbReference type="RefSeq" id="WP_119439465.1">
    <property type="nucleotide sequence ID" value="NZ_QWGR01000013.1"/>
</dbReference>
<dbReference type="InterPro" id="IPR003680">
    <property type="entry name" value="Flavodoxin_fold"/>
</dbReference>
<evidence type="ECO:0000313" key="5">
    <source>
        <dbReference type="Proteomes" id="UP000265926"/>
    </source>
</evidence>
<protein>
    <submittedName>
        <fullName evidence="4">Flavodoxin family protein</fullName>
    </submittedName>
</protein>
<keyword evidence="2" id="KW-0560">Oxidoreductase</keyword>
<proteinExistence type="inferred from homology"/>
<dbReference type="EMBL" id="QWGR01000013">
    <property type="protein sequence ID" value="RIJ46657.1"/>
    <property type="molecule type" value="Genomic_DNA"/>
</dbReference>
<evidence type="ECO:0000313" key="4">
    <source>
        <dbReference type="EMBL" id="RIJ46657.1"/>
    </source>
</evidence>
<dbReference type="InterPro" id="IPR029039">
    <property type="entry name" value="Flavoprotein-like_sf"/>
</dbReference>
<accession>A0A399SX83</accession>
<evidence type="ECO:0000256" key="2">
    <source>
        <dbReference type="ARBA" id="ARBA00023002"/>
    </source>
</evidence>
<comment type="caution">
    <text evidence="4">The sequence shown here is derived from an EMBL/GenBank/DDBJ whole genome shotgun (WGS) entry which is preliminary data.</text>
</comment>
<reference evidence="4 5" key="1">
    <citation type="submission" date="2018-08" db="EMBL/GenBank/DDBJ databases">
        <title>Pallidiluteibacterium maritimus gen. nov., sp. nov., isolated from coastal sediment.</title>
        <authorList>
            <person name="Zhou L.Y."/>
        </authorList>
    </citation>
    <scope>NUCLEOTIDE SEQUENCE [LARGE SCALE GENOMIC DNA]</scope>
    <source>
        <strain evidence="4 5">XSD2</strain>
    </source>
</reference>
<comment type="similarity">
    <text evidence="1">Belongs to the NAD(P)H dehydrogenase (quinone) family.</text>
</comment>
<organism evidence="4 5">
    <name type="scientific">Maribellus luteus</name>
    <dbReference type="NCBI Taxonomy" id="2305463"/>
    <lineage>
        <taxon>Bacteria</taxon>
        <taxon>Pseudomonadati</taxon>
        <taxon>Bacteroidota</taxon>
        <taxon>Bacteroidia</taxon>
        <taxon>Marinilabiliales</taxon>
        <taxon>Prolixibacteraceae</taxon>
        <taxon>Maribellus</taxon>
    </lineage>
</organism>
<dbReference type="GO" id="GO:0003955">
    <property type="term" value="F:NAD(P)H dehydrogenase (quinone) activity"/>
    <property type="evidence" value="ECO:0007669"/>
    <property type="project" value="TreeGrafter"/>
</dbReference>
<name>A0A399SX83_9BACT</name>
<dbReference type="InterPro" id="IPR051545">
    <property type="entry name" value="NAD(P)H_dehydrogenase_qn"/>
</dbReference>
<dbReference type="GO" id="GO:0005829">
    <property type="term" value="C:cytosol"/>
    <property type="evidence" value="ECO:0007669"/>
    <property type="project" value="TreeGrafter"/>
</dbReference>
<dbReference type="OrthoDB" id="652200at2"/>
<dbReference type="PANTHER" id="PTHR10204">
    <property type="entry name" value="NAD P H OXIDOREDUCTASE-RELATED"/>
    <property type="match status" value="1"/>
</dbReference>
<sequence>MKKILVINGHPREGSLSESIAESYEKGARKAGHKIEMLSLNDLNFNLVLKGSRTDTGQLEPDILKAQEKIRKADHLVFVFPIWWGAYPALLKGFIDRVFLSGFAYKHDPEQKKLIKLLRGKTARLVVTMDTPKWFYSLFYQSFGIRAMKQGLLNYCGIAPVKTTIFSPVRSSTHESRTKWLQQVETLGLHAN</sequence>
<dbReference type="SUPFAM" id="SSF52218">
    <property type="entry name" value="Flavoproteins"/>
    <property type="match status" value="1"/>
</dbReference>
<dbReference type="Gene3D" id="3.40.50.360">
    <property type="match status" value="1"/>
</dbReference>
<evidence type="ECO:0000256" key="1">
    <source>
        <dbReference type="ARBA" id="ARBA00006252"/>
    </source>
</evidence>
<dbReference type="AlphaFoldDB" id="A0A399SX83"/>
<dbReference type="PANTHER" id="PTHR10204:SF34">
    <property type="entry name" value="NAD(P)H DEHYDROGENASE [QUINONE] 1 ISOFORM 1"/>
    <property type="match status" value="1"/>
</dbReference>
<feature type="domain" description="Flavodoxin-like fold" evidence="3">
    <location>
        <begin position="2"/>
        <end position="183"/>
    </location>
</feature>
<dbReference type="Pfam" id="PF02525">
    <property type="entry name" value="Flavodoxin_2"/>
    <property type="match status" value="1"/>
</dbReference>
<dbReference type="Proteomes" id="UP000265926">
    <property type="component" value="Unassembled WGS sequence"/>
</dbReference>